<protein>
    <submittedName>
        <fullName evidence="6">Beta-ketoacyl-[acyl-carrier-protein] synthase family protein</fullName>
        <ecNumber evidence="6">2.3.1.-</ecNumber>
    </submittedName>
</protein>
<dbReference type="PROSITE" id="PS52004">
    <property type="entry name" value="KS3_2"/>
    <property type="match status" value="1"/>
</dbReference>
<gene>
    <name evidence="6" type="ORF">RM609_24225</name>
</gene>
<evidence type="ECO:0000259" key="5">
    <source>
        <dbReference type="PROSITE" id="PS52004"/>
    </source>
</evidence>
<dbReference type="Pfam" id="PF02801">
    <property type="entry name" value="Ketoacyl-synt_C"/>
    <property type="match status" value="1"/>
</dbReference>
<dbReference type="EC" id="2.3.1.-" evidence="6"/>
<dbReference type="InterPro" id="IPR018201">
    <property type="entry name" value="Ketoacyl_synth_AS"/>
</dbReference>
<dbReference type="SUPFAM" id="SSF53901">
    <property type="entry name" value="Thiolase-like"/>
    <property type="match status" value="1"/>
</dbReference>
<evidence type="ECO:0000313" key="7">
    <source>
        <dbReference type="Proteomes" id="UP001180531"/>
    </source>
</evidence>
<keyword evidence="2 4" id="KW-0808">Transferase</keyword>
<dbReference type="PROSITE" id="PS00606">
    <property type="entry name" value="KS3_1"/>
    <property type="match status" value="1"/>
</dbReference>
<dbReference type="PANTHER" id="PTHR11712:SF347">
    <property type="entry name" value="BETA KETOACYL-ACYL CARRIER PROTEIN SYNTHASE"/>
    <property type="match status" value="1"/>
</dbReference>
<dbReference type="CDD" id="cd00834">
    <property type="entry name" value="KAS_I_II"/>
    <property type="match status" value="1"/>
</dbReference>
<dbReference type="InterPro" id="IPR016039">
    <property type="entry name" value="Thiolase-like"/>
</dbReference>
<keyword evidence="7" id="KW-1185">Reference proteome</keyword>
<keyword evidence="3 6" id="KW-0012">Acyltransferase</keyword>
<feature type="domain" description="Ketosynthase family 3 (KS3)" evidence="5">
    <location>
        <begin position="2"/>
        <end position="405"/>
    </location>
</feature>
<dbReference type="PANTHER" id="PTHR11712">
    <property type="entry name" value="POLYKETIDE SYNTHASE-RELATED"/>
    <property type="match status" value="1"/>
</dbReference>
<accession>A0ABU2ST34</accession>
<sequence>MERAVSITGMGLVTPAGSGVEDNWRRVTSGVSAAATDPALEGAEVDFSCRVPDFDADALLGRRTAWKLDRFVQLALVAARQAVADSGLDSASWDGTRVGVVLGNSLGGTATFEKQHRTFYDGAPEDVSPLMVPMGMVNMVAGYVAMDQKILGPSLVTATACASGAAAVGIARDWLAAGLCDVVLAGGTESALSPATLTGLSRMGALSNRRDDPGAASRPFAADRDGFVAGEGAAVLVLERERDARARGARTYARITGFGASSDAYHATAPHPDGAGLERALRTALADAGVDPGDVGHVNAHGTSTPMNDLVEARALRRVLGTRPAVTSTKGVTGHTLAAAGAIEVAYTALALRHGSVPPTANVRELDPEVDVDVVTGGARTVDLDVAVSTSLGFGGHNAALVLTAA</sequence>
<dbReference type="EMBL" id="JAVRFI010000018">
    <property type="protein sequence ID" value="MDT0452168.1"/>
    <property type="molecule type" value="Genomic_DNA"/>
</dbReference>
<dbReference type="Gene3D" id="3.40.47.10">
    <property type="match status" value="2"/>
</dbReference>
<name>A0ABU2ST34_9ACTN</name>
<dbReference type="Proteomes" id="UP001180531">
    <property type="component" value="Unassembled WGS sequence"/>
</dbReference>
<evidence type="ECO:0000313" key="6">
    <source>
        <dbReference type="EMBL" id="MDT0452168.1"/>
    </source>
</evidence>
<comment type="caution">
    <text evidence="6">The sequence shown here is derived from an EMBL/GenBank/DDBJ whole genome shotgun (WGS) entry which is preliminary data.</text>
</comment>
<reference evidence="6" key="1">
    <citation type="submission" date="2024-05" db="EMBL/GenBank/DDBJ databases">
        <title>30 novel species of actinomycetes from the DSMZ collection.</title>
        <authorList>
            <person name="Nouioui I."/>
        </authorList>
    </citation>
    <scope>NUCLEOTIDE SEQUENCE</scope>
    <source>
        <strain evidence="6">DSM 40473</strain>
    </source>
</reference>
<dbReference type="RefSeq" id="WP_311613745.1">
    <property type="nucleotide sequence ID" value="NZ_JAVRFI010000018.1"/>
</dbReference>
<evidence type="ECO:0000256" key="4">
    <source>
        <dbReference type="RuleBase" id="RU003694"/>
    </source>
</evidence>
<dbReference type="SMART" id="SM00825">
    <property type="entry name" value="PKS_KS"/>
    <property type="match status" value="1"/>
</dbReference>
<evidence type="ECO:0000256" key="2">
    <source>
        <dbReference type="ARBA" id="ARBA00022679"/>
    </source>
</evidence>
<organism evidence="6 7">
    <name type="scientific">Streptomyces hesseae</name>
    <dbReference type="NCBI Taxonomy" id="3075519"/>
    <lineage>
        <taxon>Bacteria</taxon>
        <taxon>Bacillati</taxon>
        <taxon>Actinomycetota</taxon>
        <taxon>Actinomycetes</taxon>
        <taxon>Kitasatosporales</taxon>
        <taxon>Streptomycetaceae</taxon>
        <taxon>Streptomyces</taxon>
    </lineage>
</organism>
<dbReference type="InterPro" id="IPR014030">
    <property type="entry name" value="Ketoacyl_synth_N"/>
</dbReference>
<dbReference type="GO" id="GO:0016746">
    <property type="term" value="F:acyltransferase activity"/>
    <property type="evidence" value="ECO:0007669"/>
    <property type="project" value="UniProtKB-KW"/>
</dbReference>
<dbReference type="Pfam" id="PF00109">
    <property type="entry name" value="ketoacyl-synt"/>
    <property type="match status" value="1"/>
</dbReference>
<dbReference type="InterPro" id="IPR000794">
    <property type="entry name" value="Beta-ketoacyl_synthase"/>
</dbReference>
<dbReference type="NCBIfam" id="NF005589">
    <property type="entry name" value="PRK07314.1"/>
    <property type="match status" value="1"/>
</dbReference>
<comment type="similarity">
    <text evidence="1 4">Belongs to the thiolase-like superfamily. Beta-ketoacyl-ACP synthases family.</text>
</comment>
<proteinExistence type="inferred from homology"/>
<evidence type="ECO:0000256" key="1">
    <source>
        <dbReference type="ARBA" id="ARBA00008467"/>
    </source>
</evidence>
<dbReference type="InterPro" id="IPR014031">
    <property type="entry name" value="Ketoacyl_synth_C"/>
</dbReference>
<dbReference type="InterPro" id="IPR020841">
    <property type="entry name" value="PKS_Beta-ketoAc_synthase_dom"/>
</dbReference>
<evidence type="ECO:0000256" key="3">
    <source>
        <dbReference type="ARBA" id="ARBA00023315"/>
    </source>
</evidence>